<organism evidence="10 11">
    <name type="scientific">Spiroplasma syrphidicola EA-1</name>
    <dbReference type="NCBI Taxonomy" id="1276229"/>
    <lineage>
        <taxon>Bacteria</taxon>
        <taxon>Bacillati</taxon>
        <taxon>Mycoplasmatota</taxon>
        <taxon>Mollicutes</taxon>
        <taxon>Entomoplasmatales</taxon>
        <taxon>Spiroplasmataceae</taxon>
        <taxon>Spiroplasma</taxon>
    </lineage>
</organism>
<sequence>MINKNEKIIDLDIIFENNRKISNYAETKSYYALVLLGLLSVPLFTLFVEMLNLKLFNFWYNKLLFIFSLILLVLSFFSLIFSFIPRIVIKSKKQRKNIVEVSNAFKNDYYHYQFWSDIKYFNLLEIENFLSSLKIEVIGNINLLSQIINLAWIAKIKFRAFNISIILQMLLIITMIALSIILILT</sequence>
<dbReference type="KEGG" id="ssyr:SSYRP_v1c02720"/>
<name>R4U5K0_9MOLU</name>
<evidence type="ECO:0000313" key="10">
    <source>
        <dbReference type="EMBL" id="AGM25868.1"/>
    </source>
</evidence>
<evidence type="ECO:0000256" key="8">
    <source>
        <dbReference type="SAM" id="Phobius"/>
    </source>
</evidence>
<keyword evidence="2" id="KW-1003">Cell membrane</keyword>
<evidence type="ECO:0000256" key="6">
    <source>
        <dbReference type="ARBA" id="ARBA00023118"/>
    </source>
</evidence>
<protein>
    <recommendedName>
        <fullName evidence="9">Pycsar effector protein domain-containing protein</fullName>
    </recommendedName>
</protein>
<feature type="transmembrane region" description="Helical" evidence="8">
    <location>
        <begin position="165"/>
        <end position="184"/>
    </location>
</feature>
<keyword evidence="3 8" id="KW-0812">Transmembrane</keyword>
<dbReference type="Proteomes" id="UP000013963">
    <property type="component" value="Chromosome"/>
</dbReference>
<dbReference type="EMBL" id="CP005078">
    <property type="protein sequence ID" value="AGM25868.1"/>
    <property type="molecule type" value="Genomic_DNA"/>
</dbReference>
<evidence type="ECO:0000256" key="4">
    <source>
        <dbReference type="ARBA" id="ARBA00022741"/>
    </source>
</evidence>
<evidence type="ECO:0000256" key="3">
    <source>
        <dbReference type="ARBA" id="ARBA00022692"/>
    </source>
</evidence>
<dbReference type="RefSeq" id="WP_016340517.1">
    <property type="nucleotide sequence ID" value="NC_021284.1"/>
</dbReference>
<evidence type="ECO:0000256" key="7">
    <source>
        <dbReference type="ARBA" id="ARBA00023136"/>
    </source>
</evidence>
<keyword evidence="4" id="KW-0547">Nucleotide-binding</keyword>
<comment type="subcellular location">
    <subcellularLocation>
        <location evidence="1">Cell membrane</location>
    </subcellularLocation>
</comment>
<keyword evidence="6" id="KW-0051">Antiviral defense</keyword>
<feature type="transmembrane region" description="Helical" evidence="8">
    <location>
        <begin position="30"/>
        <end position="51"/>
    </location>
</feature>
<evidence type="ECO:0000256" key="5">
    <source>
        <dbReference type="ARBA" id="ARBA00022989"/>
    </source>
</evidence>
<gene>
    <name evidence="10" type="ORF">SSYRP_v1c02720</name>
</gene>
<feature type="domain" description="Pycsar effector protein" evidence="9">
    <location>
        <begin position="14"/>
        <end position="182"/>
    </location>
</feature>
<keyword evidence="5 8" id="KW-1133">Transmembrane helix</keyword>
<evidence type="ECO:0000259" key="9">
    <source>
        <dbReference type="Pfam" id="PF18967"/>
    </source>
</evidence>
<dbReference type="AlphaFoldDB" id="R4U5K0"/>
<dbReference type="PATRIC" id="fig|1276229.3.peg.271"/>
<dbReference type="HOGENOM" id="CLU_1460423_0_0_14"/>
<reference evidence="10 11" key="1">
    <citation type="journal article" date="2013" name="Genome Biol. Evol.">
        <title>Complete genomes of two dipteran-associated spiroplasmas provided insights into the origin, dynamics, and impacts of viral invasion in spiroplasma.</title>
        <authorList>
            <person name="Ku C."/>
            <person name="Lo W.S."/>
            <person name="Chen L.L."/>
            <person name="Kuo C.H."/>
        </authorList>
    </citation>
    <scope>NUCLEOTIDE SEQUENCE [LARGE SCALE GENOMIC DNA]</scope>
    <source>
        <strain evidence="10">EA-1</strain>
    </source>
</reference>
<evidence type="ECO:0000256" key="1">
    <source>
        <dbReference type="ARBA" id="ARBA00004236"/>
    </source>
</evidence>
<keyword evidence="11" id="KW-1185">Reference proteome</keyword>
<dbReference type="Pfam" id="PF18967">
    <property type="entry name" value="PycTM"/>
    <property type="match status" value="1"/>
</dbReference>
<proteinExistence type="predicted"/>
<dbReference type="STRING" id="1276229.SSYRP_v1c02720"/>
<feature type="transmembrane region" description="Helical" evidence="8">
    <location>
        <begin position="63"/>
        <end position="88"/>
    </location>
</feature>
<keyword evidence="7 8" id="KW-0472">Membrane</keyword>
<evidence type="ECO:0000313" key="11">
    <source>
        <dbReference type="Proteomes" id="UP000013963"/>
    </source>
</evidence>
<accession>R4U5K0</accession>
<dbReference type="InterPro" id="IPR043760">
    <property type="entry name" value="PycTM_dom"/>
</dbReference>
<evidence type="ECO:0000256" key="2">
    <source>
        <dbReference type="ARBA" id="ARBA00022475"/>
    </source>
</evidence>